<evidence type="ECO:0000313" key="2">
    <source>
        <dbReference type="EMBL" id="GFR51425.1"/>
    </source>
</evidence>
<dbReference type="PANTHER" id="PTHR48204:SF1">
    <property type="entry name" value="OS07G0265100 PROTEIN"/>
    <property type="match status" value="1"/>
</dbReference>
<feature type="compositionally biased region" description="Low complexity" evidence="1">
    <location>
        <begin position="9"/>
        <end position="20"/>
    </location>
</feature>
<sequence length="114" mass="12363">MAQVNAGLGPSSSRTAAATRPSGVFVDAVTGRHACTSAAELLATRRLTWDKHFGWTYDAWIDDPAQYALSGANGRFSLPALALRLSTAVTQAASSAARFIQHQHYHHNSRQQQR</sequence>
<feature type="region of interest" description="Disordered" evidence="1">
    <location>
        <begin position="1"/>
        <end position="20"/>
    </location>
</feature>
<proteinExistence type="predicted"/>
<protein>
    <submittedName>
        <fullName evidence="2">Uncharacterized protein</fullName>
    </submittedName>
</protein>
<accession>A0AAD3HSX5</accession>
<dbReference type="Proteomes" id="UP001054857">
    <property type="component" value="Unassembled WGS sequence"/>
</dbReference>
<dbReference type="EMBL" id="BMAR01000050">
    <property type="protein sequence ID" value="GFR51425.1"/>
    <property type="molecule type" value="Genomic_DNA"/>
</dbReference>
<organism evidence="2 3">
    <name type="scientific">Astrephomene gubernaculifera</name>
    <dbReference type="NCBI Taxonomy" id="47775"/>
    <lineage>
        <taxon>Eukaryota</taxon>
        <taxon>Viridiplantae</taxon>
        <taxon>Chlorophyta</taxon>
        <taxon>core chlorophytes</taxon>
        <taxon>Chlorophyceae</taxon>
        <taxon>CS clade</taxon>
        <taxon>Chlamydomonadales</taxon>
        <taxon>Astrephomenaceae</taxon>
        <taxon>Astrephomene</taxon>
    </lineage>
</organism>
<keyword evidence="3" id="KW-1185">Reference proteome</keyword>
<evidence type="ECO:0000313" key="3">
    <source>
        <dbReference type="Proteomes" id="UP001054857"/>
    </source>
</evidence>
<comment type="caution">
    <text evidence="2">The sequence shown here is derived from an EMBL/GenBank/DDBJ whole genome shotgun (WGS) entry which is preliminary data.</text>
</comment>
<dbReference type="PANTHER" id="PTHR48204">
    <property type="entry name" value="OS07G0265100 PROTEIN"/>
    <property type="match status" value="1"/>
</dbReference>
<name>A0AAD3HSX5_9CHLO</name>
<gene>
    <name evidence="2" type="ORF">Agub_g13713</name>
</gene>
<reference evidence="2 3" key="1">
    <citation type="journal article" date="2021" name="Sci. Rep.">
        <title>Genome sequencing of the multicellular alga Astrephomene provides insights into convergent evolution of germ-soma differentiation.</title>
        <authorList>
            <person name="Yamashita S."/>
            <person name="Yamamoto K."/>
            <person name="Matsuzaki R."/>
            <person name="Suzuki S."/>
            <person name="Yamaguchi H."/>
            <person name="Hirooka S."/>
            <person name="Minakuchi Y."/>
            <person name="Miyagishima S."/>
            <person name="Kawachi M."/>
            <person name="Toyoda A."/>
            <person name="Nozaki H."/>
        </authorList>
    </citation>
    <scope>NUCLEOTIDE SEQUENCE [LARGE SCALE GENOMIC DNA]</scope>
    <source>
        <strain evidence="2 3">NIES-4017</strain>
    </source>
</reference>
<evidence type="ECO:0000256" key="1">
    <source>
        <dbReference type="SAM" id="MobiDB-lite"/>
    </source>
</evidence>
<dbReference type="AlphaFoldDB" id="A0AAD3HSX5"/>